<dbReference type="EMBL" id="CACSHJ010000089">
    <property type="protein sequence ID" value="CAA0385759.1"/>
    <property type="molecule type" value="Genomic_DNA"/>
</dbReference>
<evidence type="ECO:0000259" key="2">
    <source>
        <dbReference type="Pfam" id="PF21530"/>
    </source>
</evidence>
<dbReference type="InterPro" id="IPR049163">
    <property type="entry name" value="Pif1-like_2B_dom"/>
</dbReference>
<dbReference type="AlphaFoldDB" id="A0A5S9XKP1"/>
<sequence>MALIDIHSSPASLDEIKPWKINMHIVRTWKGNDKESGNSIDMVLLESSGTKIHTTIDEAFTKWITNIGGENINKPNDGETKIDIHEDLLITECKDPIKTIVDEVYGESFAESYNPDFYQERAILCHTNDVADEINDYMLSQLQGEETKCYGADTIYPTHASPNDKMLYPLEFLNSIKIPGFPDFKLRLKVGAPVMLLRDLAPYGWLRKGTRLQITRVETFVLEAMIITGNNHGEKVLIPRIPSDLREAKFPIKMRRRQFPVKLAFAMTIDESQRQTLSKVGIYLPRQLLFHGQRYVAISKVKSRAGLKVLITDKDGKPDQEETKNVVFKELFTEHLSEPLVNMC</sequence>
<dbReference type="Proteomes" id="UP000434276">
    <property type="component" value="Unassembled WGS sequence"/>
</dbReference>
<dbReference type="InterPro" id="IPR003871">
    <property type="entry name" value="RFA1B/D_OB_1st"/>
</dbReference>
<gene>
    <name evidence="3" type="ORF">C24_LOCUS15415</name>
</gene>
<dbReference type="PANTHER" id="PTHR23274:SF48">
    <property type="entry name" value="ATP-DEPENDENT DNA HELICASE"/>
    <property type="match status" value="1"/>
</dbReference>
<dbReference type="ExpressionAtlas" id="A0A5S9XKP1">
    <property type="expression patterns" value="baseline"/>
</dbReference>
<evidence type="ECO:0000313" key="3">
    <source>
        <dbReference type="EMBL" id="CAA0385759.1"/>
    </source>
</evidence>
<dbReference type="OrthoDB" id="1930718at2759"/>
<protein>
    <submittedName>
        <fullName evidence="3">Uncharacterized protein</fullName>
    </submittedName>
</protein>
<proteinExistence type="predicted"/>
<accession>A0A5S9XKP1</accession>
<organism evidence="3 4">
    <name type="scientific">Arabidopsis thaliana</name>
    <name type="common">Mouse-ear cress</name>
    <dbReference type="NCBI Taxonomy" id="3702"/>
    <lineage>
        <taxon>Eukaryota</taxon>
        <taxon>Viridiplantae</taxon>
        <taxon>Streptophyta</taxon>
        <taxon>Embryophyta</taxon>
        <taxon>Tracheophyta</taxon>
        <taxon>Spermatophyta</taxon>
        <taxon>Magnoliopsida</taxon>
        <taxon>eudicotyledons</taxon>
        <taxon>Gunneridae</taxon>
        <taxon>Pentapetalae</taxon>
        <taxon>rosids</taxon>
        <taxon>malvids</taxon>
        <taxon>Brassicales</taxon>
        <taxon>Brassicaceae</taxon>
        <taxon>Camelineae</taxon>
        <taxon>Arabidopsis</taxon>
    </lineage>
</organism>
<feature type="domain" description="DNA helicase Pif1-like 2B" evidence="2">
    <location>
        <begin position="171"/>
        <end position="216"/>
    </location>
</feature>
<dbReference type="PANTHER" id="PTHR23274">
    <property type="entry name" value="DNA HELICASE-RELATED"/>
    <property type="match status" value="1"/>
</dbReference>
<evidence type="ECO:0000313" key="4">
    <source>
        <dbReference type="Proteomes" id="UP000434276"/>
    </source>
</evidence>
<dbReference type="Pfam" id="PF02721">
    <property type="entry name" value="DUF223"/>
    <property type="match status" value="1"/>
</dbReference>
<feature type="domain" description="Replication protein A 70 kDa DNA-binding subunit B/D first OB fold" evidence="1">
    <location>
        <begin position="16"/>
        <end position="66"/>
    </location>
</feature>
<dbReference type="Pfam" id="PF21530">
    <property type="entry name" value="Pif1_2B_dom"/>
    <property type="match status" value="1"/>
</dbReference>
<dbReference type="InterPro" id="IPR027417">
    <property type="entry name" value="P-loop_NTPase"/>
</dbReference>
<dbReference type="SUPFAM" id="SSF52540">
    <property type="entry name" value="P-loop containing nucleoside triphosphate hydrolases"/>
    <property type="match status" value="1"/>
</dbReference>
<name>A0A5S9XKP1_ARATH</name>
<reference evidence="3 4" key="1">
    <citation type="submission" date="2019-12" db="EMBL/GenBank/DDBJ databases">
        <authorList>
            <person name="Jiao W.-B."/>
            <person name="Schneeberger K."/>
        </authorList>
    </citation>
    <scope>NUCLEOTIDE SEQUENCE [LARGE SCALE GENOMIC DNA]</scope>
    <source>
        <strain evidence="4">cv. C24</strain>
    </source>
</reference>
<evidence type="ECO:0000259" key="1">
    <source>
        <dbReference type="Pfam" id="PF02721"/>
    </source>
</evidence>